<gene>
    <name evidence="1" type="ORF">RHMOL_Rhmol13G0068500</name>
</gene>
<organism evidence="1 2">
    <name type="scientific">Rhododendron molle</name>
    <name type="common">Chinese azalea</name>
    <name type="synonym">Azalea mollis</name>
    <dbReference type="NCBI Taxonomy" id="49168"/>
    <lineage>
        <taxon>Eukaryota</taxon>
        <taxon>Viridiplantae</taxon>
        <taxon>Streptophyta</taxon>
        <taxon>Embryophyta</taxon>
        <taxon>Tracheophyta</taxon>
        <taxon>Spermatophyta</taxon>
        <taxon>Magnoliopsida</taxon>
        <taxon>eudicotyledons</taxon>
        <taxon>Gunneridae</taxon>
        <taxon>Pentapetalae</taxon>
        <taxon>asterids</taxon>
        <taxon>Ericales</taxon>
        <taxon>Ericaceae</taxon>
        <taxon>Ericoideae</taxon>
        <taxon>Rhodoreae</taxon>
        <taxon>Rhododendron</taxon>
    </lineage>
</organism>
<reference evidence="1" key="1">
    <citation type="submission" date="2022-02" db="EMBL/GenBank/DDBJ databases">
        <title>Plant Genome Project.</title>
        <authorList>
            <person name="Zhang R.-G."/>
        </authorList>
    </citation>
    <scope>NUCLEOTIDE SEQUENCE</scope>
    <source>
        <strain evidence="1">AT1</strain>
    </source>
</reference>
<name>A0ACC0L3T6_RHOML</name>
<keyword evidence="2" id="KW-1185">Reference proteome</keyword>
<proteinExistence type="predicted"/>
<dbReference type="EMBL" id="CM046400">
    <property type="protein sequence ID" value="KAI8523375.1"/>
    <property type="molecule type" value="Genomic_DNA"/>
</dbReference>
<sequence length="994" mass="109124">MDDFGMFARDLGFRPQGKSAPMAPPKGSRSSSSSFADDQFSDVFGGPPKYTSSSNNKSTSSFSDFDYDSIFKSSSSSAANDSKIRSSSPVYDKPVYDEDIFDGLPGLKSKSTSTSSRVGFDSDAFESISNQNQRQSAAFDDLLGNFGRNDKAGGKSTTTSRGLVDDLIPGLGGISSPPKSSRPLSEPDRPQNTSSTTKPTYDVMEDPFVVLESNSTPSASSPGLFTDPLEEISKIGNSGNTKVSGSSVSGRAFDDLDPLDGFGQSVPAFSSEVNSRVKEGSPSTTGSSMGKVQTSVNTEAFGSSSFRDYEIDSQKLYADNFQESHQTMSDIPSVSTDSRTSVGQNPFDIHADHSEMNAQVDKSPESEEYVDPSDEVWLTVSEVPLFTQPTGAPPPSRPPPPIPTWGSKSEAGFLASNARKKRNEFSSSPNSSQYSQTAMPTRSHVKSGAVSQIDELEDFAMGRGGNYVDEDAEDMITNSSAAAASAAAMKDAMDKAEAKFRHAKEVREREYAKTARSREAVQLEKDEHAIQDDEEGEFKENQERLDCERRQREEEEKERRRLEKERERAREIEREREKARQAVERATREARERAAADARERAAAETRLKAERAVVGRVQAEARERAERAAVQRVQAEARDRAAAEARERAEKAAAEAKERANAEAREKAAAAAKAEAEARRKSERAAVERAAAEARERAAAEAREKAAAAAARMNQQKNDNDLESFFSMGSRPSSAPRPRANSSDPMVDPQFQSKGGPEGARTSVSSSSNIRKVSSTTNIVDDLTSIFGASPSAGEFQDVEGETEERRRARLERHQRTQERAAKALAEKNQRDLQTLRDQEERYRIAETLDVEIKRWAAGKEGNLRALLSTMQYVVKNEIRLVNGSMISNLAYYLDKVAFTLAEVLWPGCGWQPVSLTDLITGASVKKVYRKATLCIHPDKVQQKGATLQQKYVAEKVFDLLKVWLMWFECLIMETSTGAEMPEWQGYAPAAVN</sequence>
<dbReference type="Proteomes" id="UP001062846">
    <property type="component" value="Chromosome 13"/>
</dbReference>
<evidence type="ECO:0000313" key="1">
    <source>
        <dbReference type="EMBL" id="KAI8523375.1"/>
    </source>
</evidence>
<accession>A0ACC0L3T6</accession>
<comment type="caution">
    <text evidence="1">The sequence shown here is derived from an EMBL/GenBank/DDBJ whole genome shotgun (WGS) entry which is preliminary data.</text>
</comment>
<protein>
    <submittedName>
        <fullName evidence="1">Uncharacterized protein</fullName>
    </submittedName>
</protein>
<evidence type="ECO:0000313" key="2">
    <source>
        <dbReference type="Proteomes" id="UP001062846"/>
    </source>
</evidence>